<dbReference type="CDD" id="cd18803">
    <property type="entry name" value="SF2_C_secA"/>
    <property type="match status" value="1"/>
</dbReference>
<keyword evidence="12 15" id="KW-1278">Translocase</keyword>
<evidence type="ECO:0000259" key="19">
    <source>
        <dbReference type="PROSITE" id="PS51194"/>
    </source>
</evidence>
<feature type="binding site" evidence="15">
    <location>
        <position position="90"/>
    </location>
    <ligand>
        <name>ATP</name>
        <dbReference type="ChEBI" id="CHEBI:30616"/>
    </ligand>
</feature>
<keyword evidence="13 15" id="KW-0811">Translocation</keyword>
<keyword evidence="9" id="KW-0862">Zinc</keyword>
<evidence type="ECO:0000256" key="5">
    <source>
        <dbReference type="ARBA" id="ARBA00022475"/>
    </source>
</evidence>
<keyword evidence="6 15" id="KW-0963">Cytoplasm</keyword>
<evidence type="ECO:0000256" key="14">
    <source>
        <dbReference type="ARBA" id="ARBA00023136"/>
    </source>
</evidence>
<feature type="domain" description="Helicase C-terminal" evidence="19">
    <location>
        <begin position="460"/>
        <end position="655"/>
    </location>
</feature>
<comment type="similarity">
    <text evidence="3 15 16">Belongs to the SecA family.</text>
</comment>
<dbReference type="GO" id="GO:0043952">
    <property type="term" value="P:protein transport by the Sec complex"/>
    <property type="evidence" value="ECO:0007669"/>
    <property type="project" value="TreeGrafter"/>
</dbReference>
<dbReference type="Gene3D" id="1.10.3060.10">
    <property type="entry name" value="Helical scaffold and wing domains of SecA"/>
    <property type="match status" value="1"/>
</dbReference>
<evidence type="ECO:0000313" key="21">
    <source>
        <dbReference type="EMBL" id="RCK78927.1"/>
    </source>
</evidence>
<dbReference type="FunFam" id="3.90.1440.10:FF:000002">
    <property type="entry name" value="Protein translocase subunit SecA"/>
    <property type="match status" value="1"/>
</dbReference>
<reference evidence="21 22" key="1">
    <citation type="submission" date="2018-05" db="EMBL/GenBank/DDBJ databases">
        <title>A metagenomic window into the 2 km-deep terrestrial subsurface aquifer revealed taxonomically and functionally diverse microbial community comprising novel uncultured bacterial lineages.</title>
        <authorList>
            <person name="Kadnikov V.V."/>
            <person name="Mardanov A.V."/>
            <person name="Beletsky A.V."/>
            <person name="Banks D."/>
            <person name="Pimenov N.V."/>
            <person name="Frank Y.A."/>
            <person name="Karnachuk O.V."/>
            <person name="Ravin N.V."/>
        </authorList>
    </citation>
    <scope>NUCLEOTIDE SEQUENCE [LARGE SCALE GENOMIC DNA]</scope>
    <source>
        <strain evidence="21">BY5</strain>
    </source>
</reference>
<dbReference type="InterPro" id="IPR036266">
    <property type="entry name" value="SecA_Wing/Scaffold_sf"/>
</dbReference>
<dbReference type="GO" id="GO:0031522">
    <property type="term" value="C:cell envelope Sec protein transport complex"/>
    <property type="evidence" value="ECO:0007669"/>
    <property type="project" value="UniProtKB-ARBA"/>
</dbReference>
<dbReference type="Pfam" id="PF02810">
    <property type="entry name" value="SEC-C"/>
    <property type="match status" value="1"/>
</dbReference>
<dbReference type="PROSITE" id="PS51196">
    <property type="entry name" value="SECA_MOTOR_DEAD"/>
    <property type="match status" value="1"/>
</dbReference>
<dbReference type="Proteomes" id="UP000252355">
    <property type="component" value="Unassembled WGS sequence"/>
</dbReference>
<dbReference type="SMART" id="SM00958">
    <property type="entry name" value="SecA_PP_bind"/>
    <property type="match status" value="1"/>
</dbReference>
<comment type="catalytic activity">
    <reaction evidence="15">
        <text>ATP + H2O + cellular proteinSide 1 = ADP + phosphate + cellular proteinSide 2.</text>
        <dbReference type="EC" id="7.4.2.8"/>
    </reaction>
</comment>
<protein>
    <recommendedName>
        <fullName evidence="15 16">Protein translocase subunit SecA</fullName>
        <ecNumber evidence="15">7.4.2.8</ecNumber>
    </recommendedName>
</protein>
<evidence type="ECO:0000256" key="11">
    <source>
        <dbReference type="ARBA" id="ARBA00022927"/>
    </source>
</evidence>
<evidence type="ECO:0000256" key="15">
    <source>
        <dbReference type="HAMAP-Rule" id="MF_01382"/>
    </source>
</evidence>
<dbReference type="EC" id="7.4.2.8" evidence="15"/>
<dbReference type="GO" id="GO:0005886">
    <property type="term" value="C:plasma membrane"/>
    <property type="evidence" value="ECO:0007669"/>
    <property type="project" value="UniProtKB-SubCell"/>
</dbReference>
<comment type="subcellular location">
    <subcellularLocation>
        <location evidence="15">Cell membrane</location>
        <topology evidence="15">Peripheral membrane protein</topology>
        <orientation evidence="15">Cytoplasmic side</orientation>
    </subcellularLocation>
    <subcellularLocation>
        <location evidence="15">Cytoplasm</location>
    </subcellularLocation>
    <subcellularLocation>
        <location evidence="2">Membrane</location>
        <topology evidence="2">Peripheral membrane protein</topology>
    </subcellularLocation>
    <text evidence="15">Distribution is 50-50.</text>
</comment>
<evidence type="ECO:0000256" key="8">
    <source>
        <dbReference type="ARBA" id="ARBA00022741"/>
    </source>
</evidence>
<evidence type="ECO:0000256" key="2">
    <source>
        <dbReference type="ARBA" id="ARBA00004170"/>
    </source>
</evidence>
<dbReference type="NCBIfam" id="TIGR00963">
    <property type="entry name" value="secA"/>
    <property type="match status" value="1"/>
</dbReference>
<dbReference type="GO" id="GO:0046872">
    <property type="term" value="F:metal ion binding"/>
    <property type="evidence" value="ECO:0007669"/>
    <property type="project" value="UniProtKB-KW"/>
</dbReference>
<dbReference type="Pfam" id="PF07517">
    <property type="entry name" value="SecA_DEAD"/>
    <property type="match status" value="2"/>
</dbReference>
<keyword evidence="8 15" id="KW-0547">Nucleotide-binding</keyword>
<dbReference type="SMART" id="SM00957">
    <property type="entry name" value="SecA_DEAD"/>
    <property type="match status" value="1"/>
</dbReference>
<dbReference type="SUPFAM" id="SSF81886">
    <property type="entry name" value="Helical scaffold and wing domains of SecA"/>
    <property type="match status" value="1"/>
</dbReference>
<dbReference type="InterPro" id="IPR014018">
    <property type="entry name" value="SecA_motor_DEAD"/>
</dbReference>
<dbReference type="Pfam" id="PF01043">
    <property type="entry name" value="SecA_PP_bind"/>
    <property type="match status" value="1"/>
</dbReference>
<dbReference type="FunFam" id="1.10.3060.10:FF:000003">
    <property type="entry name" value="Protein translocase subunit SecA"/>
    <property type="match status" value="1"/>
</dbReference>
<proteinExistence type="inferred from homology"/>
<keyword evidence="4 15" id="KW-0813">Transport</keyword>
<dbReference type="GO" id="GO:0005524">
    <property type="term" value="F:ATP binding"/>
    <property type="evidence" value="ECO:0007669"/>
    <property type="project" value="UniProtKB-UniRule"/>
</dbReference>
<keyword evidence="21" id="KW-0378">Hydrolase</keyword>
<dbReference type="Gene3D" id="3.40.50.300">
    <property type="entry name" value="P-loop containing nucleotide triphosphate hydrolases"/>
    <property type="match status" value="2"/>
</dbReference>
<evidence type="ECO:0000256" key="7">
    <source>
        <dbReference type="ARBA" id="ARBA00022723"/>
    </source>
</evidence>
<dbReference type="PANTHER" id="PTHR30612:SF0">
    <property type="entry name" value="CHLOROPLAST PROTEIN-TRANSPORTING ATPASE"/>
    <property type="match status" value="1"/>
</dbReference>
<dbReference type="InterPro" id="IPR001650">
    <property type="entry name" value="Helicase_C-like"/>
</dbReference>
<keyword evidence="14 15" id="KW-0472">Membrane</keyword>
<dbReference type="PROSITE" id="PS01312">
    <property type="entry name" value="SECA"/>
    <property type="match status" value="1"/>
</dbReference>
<evidence type="ECO:0000256" key="12">
    <source>
        <dbReference type="ARBA" id="ARBA00022967"/>
    </source>
</evidence>
<accession>A0A367ZM47</accession>
<organism evidence="21 22">
    <name type="scientific">Candidatus Ozemobacter sibiricus</name>
    <dbReference type="NCBI Taxonomy" id="2268124"/>
    <lineage>
        <taxon>Bacteria</taxon>
        <taxon>Candidatus Ozemobacteria</taxon>
        <taxon>Candidatus Ozemobacterales</taxon>
        <taxon>Candidatus Ozemobacteraceae</taxon>
        <taxon>Candidatus Ozemobacter</taxon>
    </lineage>
</organism>
<comment type="cofactor">
    <cofactor evidence="1">
        <name>Zn(2+)</name>
        <dbReference type="ChEBI" id="CHEBI:29105"/>
    </cofactor>
</comment>
<dbReference type="InterPro" id="IPR011116">
    <property type="entry name" value="SecA_Wing/Scaffold"/>
</dbReference>
<dbReference type="GO" id="GO:0008564">
    <property type="term" value="F:protein-exporting ATPase activity"/>
    <property type="evidence" value="ECO:0007669"/>
    <property type="project" value="UniProtKB-EC"/>
</dbReference>
<evidence type="ECO:0000256" key="13">
    <source>
        <dbReference type="ARBA" id="ARBA00023010"/>
    </source>
</evidence>
<dbReference type="FunFam" id="3.40.50.300:FF:000113">
    <property type="entry name" value="Preprotein translocase subunit SecA"/>
    <property type="match status" value="1"/>
</dbReference>
<evidence type="ECO:0000256" key="1">
    <source>
        <dbReference type="ARBA" id="ARBA00001947"/>
    </source>
</evidence>
<feature type="compositionally biased region" description="Basic and acidic residues" evidence="17">
    <location>
        <begin position="874"/>
        <end position="894"/>
    </location>
</feature>
<dbReference type="GO" id="GO:0006605">
    <property type="term" value="P:protein targeting"/>
    <property type="evidence" value="ECO:0007669"/>
    <property type="project" value="UniProtKB-UniRule"/>
</dbReference>
<dbReference type="PANTHER" id="PTHR30612">
    <property type="entry name" value="SECA INNER MEMBRANE COMPONENT OF SEC PROTEIN SECRETION SYSTEM"/>
    <property type="match status" value="1"/>
</dbReference>
<dbReference type="InterPro" id="IPR011130">
    <property type="entry name" value="SecA_preprotein_X-link_dom"/>
</dbReference>
<dbReference type="AlphaFoldDB" id="A0A367ZM47"/>
<feature type="region of interest" description="Disordered" evidence="17">
    <location>
        <begin position="874"/>
        <end position="903"/>
    </location>
</feature>
<feature type="binding site" evidence="15">
    <location>
        <begin position="108"/>
        <end position="112"/>
    </location>
    <ligand>
        <name>ATP</name>
        <dbReference type="ChEBI" id="CHEBI:30616"/>
    </ligand>
</feature>
<gene>
    <name evidence="15" type="primary">secA</name>
    <name evidence="21" type="ORF">OZSIB_0478</name>
</gene>
<evidence type="ECO:0000256" key="9">
    <source>
        <dbReference type="ARBA" id="ARBA00022833"/>
    </source>
</evidence>
<dbReference type="EMBL" id="QOQW01000017">
    <property type="protein sequence ID" value="RCK78927.1"/>
    <property type="molecule type" value="Genomic_DNA"/>
</dbReference>
<dbReference type="GO" id="GO:0005829">
    <property type="term" value="C:cytosol"/>
    <property type="evidence" value="ECO:0007669"/>
    <property type="project" value="TreeGrafter"/>
</dbReference>
<dbReference type="Pfam" id="PF21090">
    <property type="entry name" value="P-loop_SecA"/>
    <property type="match status" value="1"/>
</dbReference>
<dbReference type="InterPro" id="IPR004027">
    <property type="entry name" value="SEC_C_motif"/>
</dbReference>
<dbReference type="InterPro" id="IPR000185">
    <property type="entry name" value="SecA"/>
</dbReference>
<keyword evidence="11 15" id="KW-0653">Protein transport</keyword>
<keyword evidence="10 15" id="KW-0067">ATP-binding</keyword>
<comment type="caution">
    <text evidence="21">The sequence shown here is derived from an EMBL/GenBank/DDBJ whole genome shotgun (WGS) entry which is preliminary data.</text>
</comment>
<dbReference type="HAMAP" id="MF_01382">
    <property type="entry name" value="SecA"/>
    <property type="match status" value="1"/>
</dbReference>
<dbReference type="SUPFAM" id="SSF52540">
    <property type="entry name" value="P-loop containing nucleoside triphosphate hydrolases"/>
    <property type="match status" value="2"/>
</dbReference>
<evidence type="ECO:0000256" key="17">
    <source>
        <dbReference type="SAM" id="MobiDB-lite"/>
    </source>
</evidence>
<dbReference type="PROSITE" id="PS51192">
    <property type="entry name" value="HELICASE_ATP_BIND_1"/>
    <property type="match status" value="1"/>
</dbReference>
<name>A0A367ZM47_9BACT</name>
<sequence length="916" mass="105592">MFDWLIKLFRYFFPDFNTREIERLSQTLAEINERADHYRRMSDDELRGMTRKFRTRLLEGETIDDLVVDVFAAVREASTRVLNMRHFDVQILGGLALHEGRIVEMKTGEGKTLVATLPIYLNALELNPAWVELAKERGVTDFVPLTDDKGLTVPVGRGAILVTVNDYLARRDSEWMGRLYKFLGMTVGLNVHGLDAEQKRAAYAADITYGTNNEFGFDYLRDNLAHSLADCVQRPEFNYAIVDEVDSILIDEARTPLIISGPAEKATGTYYVMARIVRDLLQKDRDYIIDEKHHGVSVTEEGIQRVEQALGVQNLYDTKNMDLVHYLQNALKAKHFFHRDKEYIVRDREDGRGKEVVIVDEFTGRLMFGRRYSDGLHQAIEAKEGVAIQQENQTLASITFQNYFRMYRKLAGMTGTAETEAKEFMEIYKCEVVVIPPNKPCIRQDHPDVIYKTAEEKFEAIVEHILEIHQRKQPVLVGTISIEKSELLAAMLKNRGVPCQVLNAKYHEKEAEIVAQAGREGAITIATNMAGRGTDILLGGNPEMLAFQETGQREGEEYQAALQKYREQCAAEKERVLAAGGLFILGTERHEARRIDNQLRGRAGRQGDPGESQFYLSLEDDLMRLFGSSNIAGWMERLGWERGEPIIHPWITRSIENAQRRVESHHFEIRKHVLKYDDVMNQQRSMIYRERRKALEQDDIHEDILAMADEVLESILNRVLNPEIEPDEWDYPSLREQLLKIFPIEMTADEMAKMARDELAETLSRLVKEKIEAKRAEIGPDLFKEFEKSLLLQIVDAKWKDHLHNMDQLHEGIHLRSWGQRDPLVEYKIEGFQMFQDMIEGVKEDVLYYLFRVQYSRAEQRQETERKQQEMYYNRGEEAETKAAPKRAAEKIGRNDPCPCGSGKKYKKCCGLGALH</sequence>
<comment type="subunit">
    <text evidence="15">Monomer and homodimer. Part of the essential Sec protein translocation apparatus which comprises SecA, SecYEG and auxiliary proteins SecDF. Other proteins may also be involved.</text>
</comment>
<keyword evidence="7" id="KW-0479">Metal-binding</keyword>
<dbReference type="NCBIfam" id="NF009538">
    <property type="entry name" value="PRK12904.1"/>
    <property type="match status" value="1"/>
</dbReference>
<evidence type="ECO:0000256" key="10">
    <source>
        <dbReference type="ARBA" id="ARBA00022840"/>
    </source>
</evidence>
<dbReference type="SUPFAM" id="SSF81767">
    <property type="entry name" value="Pre-protein crosslinking domain of SecA"/>
    <property type="match status" value="1"/>
</dbReference>
<dbReference type="InterPro" id="IPR020937">
    <property type="entry name" value="SecA_CS"/>
</dbReference>
<dbReference type="InterPro" id="IPR027417">
    <property type="entry name" value="P-loop_NTPase"/>
</dbReference>
<dbReference type="InterPro" id="IPR036670">
    <property type="entry name" value="SecA_X-link_sf"/>
</dbReference>
<keyword evidence="5 15" id="KW-1003">Cell membrane</keyword>
<evidence type="ECO:0000256" key="6">
    <source>
        <dbReference type="ARBA" id="ARBA00022490"/>
    </source>
</evidence>
<dbReference type="GO" id="GO:0065002">
    <property type="term" value="P:intracellular protein transmembrane transport"/>
    <property type="evidence" value="ECO:0007669"/>
    <property type="project" value="UniProtKB-UniRule"/>
</dbReference>
<evidence type="ECO:0000259" key="18">
    <source>
        <dbReference type="PROSITE" id="PS51192"/>
    </source>
</evidence>
<dbReference type="PROSITE" id="PS51194">
    <property type="entry name" value="HELICASE_CTER"/>
    <property type="match status" value="1"/>
</dbReference>
<dbReference type="Pfam" id="PF07516">
    <property type="entry name" value="SecA_SW"/>
    <property type="match status" value="1"/>
</dbReference>
<keyword evidence="21" id="KW-0347">Helicase</keyword>
<feature type="domain" description="Helicase ATP-binding" evidence="18">
    <location>
        <begin position="92"/>
        <end position="281"/>
    </location>
</feature>
<evidence type="ECO:0000256" key="16">
    <source>
        <dbReference type="RuleBase" id="RU003874"/>
    </source>
</evidence>
<dbReference type="InterPro" id="IPR011115">
    <property type="entry name" value="SecA_DEAD"/>
</dbReference>
<evidence type="ECO:0000313" key="22">
    <source>
        <dbReference type="Proteomes" id="UP000252355"/>
    </source>
</evidence>
<comment type="function">
    <text evidence="15">Part of the Sec protein translocase complex. Interacts with the SecYEG preprotein conducting channel. Has a central role in coupling the hydrolysis of ATP to the transfer of proteins into and across the cell membrane, serving as an ATP-driven molecular motor driving the stepwise translocation of polypeptide chains across the membrane.</text>
</comment>
<feature type="binding site" evidence="15">
    <location>
        <position position="535"/>
    </location>
    <ligand>
        <name>ATP</name>
        <dbReference type="ChEBI" id="CHEBI:30616"/>
    </ligand>
</feature>
<evidence type="ECO:0000256" key="4">
    <source>
        <dbReference type="ARBA" id="ARBA00022448"/>
    </source>
</evidence>
<dbReference type="PRINTS" id="PR00906">
    <property type="entry name" value="SECA"/>
</dbReference>
<dbReference type="CDD" id="cd17928">
    <property type="entry name" value="DEXDc_SecA"/>
    <property type="match status" value="1"/>
</dbReference>
<feature type="domain" description="SecA family profile" evidence="20">
    <location>
        <begin position="6"/>
        <end position="647"/>
    </location>
</feature>
<evidence type="ECO:0000256" key="3">
    <source>
        <dbReference type="ARBA" id="ARBA00007650"/>
    </source>
</evidence>
<dbReference type="GO" id="GO:0004386">
    <property type="term" value="F:helicase activity"/>
    <property type="evidence" value="ECO:0007669"/>
    <property type="project" value="UniProtKB-KW"/>
</dbReference>
<dbReference type="InterPro" id="IPR014001">
    <property type="entry name" value="Helicase_ATP-bd"/>
</dbReference>
<dbReference type="Gene3D" id="3.90.1440.10">
    <property type="entry name" value="SecA, preprotein cross-linking domain"/>
    <property type="match status" value="1"/>
</dbReference>
<dbReference type="InterPro" id="IPR044722">
    <property type="entry name" value="SecA_SF2_C"/>
</dbReference>
<evidence type="ECO:0000259" key="20">
    <source>
        <dbReference type="PROSITE" id="PS51196"/>
    </source>
</evidence>
<dbReference type="GO" id="GO:0017038">
    <property type="term" value="P:protein import"/>
    <property type="evidence" value="ECO:0007669"/>
    <property type="project" value="InterPro"/>
</dbReference>